<dbReference type="InterPro" id="IPR059052">
    <property type="entry name" value="HH_YbhG-like"/>
</dbReference>
<dbReference type="RefSeq" id="WP_320500363.1">
    <property type="nucleotide sequence ID" value="NZ_JAXCLX010000001.1"/>
</dbReference>
<dbReference type="EMBL" id="JAXCLX010000001">
    <property type="protein sequence ID" value="MDY0871940.1"/>
    <property type="molecule type" value="Genomic_DNA"/>
</dbReference>
<accession>A0ABU5DYE3</accession>
<dbReference type="SUPFAM" id="SSF111369">
    <property type="entry name" value="HlyD-like secretion proteins"/>
    <property type="match status" value="2"/>
</dbReference>
<name>A0ABU5DYE3_9PROT</name>
<dbReference type="Gene3D" id="1.10.287.470">
    <property type="entry name" value="Helix hairpin bin"/>
    <property type="match status" value="1"/>
</dbReference>
<reference evidence="6 7" key="1">
    <citation type="journal article" date="2013" name="Antonie Van Leeuwenhoek">
        <title>Dongia rigui sp. nov., isolated from freshwater of a large wetland in Korea.</title>
        <authorList>
            <person name="Baik K.S."/>
            <person name="Hwang Y.M."/>
            <person name="Choi J.S."/>
            <person name="Kwon J."/>
            <person name="Seong C.N."/>
        </authorList>
    </citation>
    <scope>NUCLEOTIDE SEQUENCE [LARGE SCALE GENOMIC DNA]</scope>
    <source>
        <strain evidence="6 7">04SU4-P</strain>
    </source>
</reference>
<evidence type="ECO:0000313" key="7">
    <source>
        <dbReference type="Proteomes" id="UP001271769"/>
    </source>
</evidence>
<dbReference type="Gene3D" id="2.40.50.100">
    <property type="match status" value="1"/>
</dbReference>
<dbReference type="PANTHER" id="PTHR32347:SF23">
    <property type="entry name" value="BLL5650 PROTEIN"/>
    <property type="match status" value="1"/>
</dbReference>
<feature type="compositionally biased region" description="Low complexity" evidence="4">
    <location>
        <begin position="316"/>
        <end position="329"/>
    </location>
</feature>
<proteinExistence type="predicted"/>
<evidence type="ECO:0000256" key="1">
    <source>
        <dbReference type="ARBA" id="ARBA00004196"/>
    </source>
</evidence>
<dbReference type="InterPro" id="IPR050465">
    <property type="entry name" value="UPF0194_transport"/>
</dbReference>
<evidence type="ECO:0000256" key="2">
    <source>
        <dbReference type="ARBA" id="ARBA00023054"/>
    </source>
</evidence>
<dbReference type="PANTHER" id="PTHR32347">
    <property type="entry name" value="EFFLUX SYSTEM COMPONENT YKNX-RELATED"/>
    <property type="match status" value="1"/>
</dbReference>
<feature type="domain" description="YbhG-like alpha-helical hairpin" evidence="5">
    <location>
        <begin position="67"/>
        <end position="195"/>
    </location>
</feature>
<keyword evidence="2 3" id="KW-0175">Coiled coil</keyword>
<organism evidence="6 7">
    <name type="scientific">Dongia rigui</name>
    <dbReference type="NCBI Taxonomy" id="940149"/>
    <lineage>
        <taxon>Bacteria</taxon>
        <taxon>Pseudomonadati</taxon>
        <taxon>Pseudomonadota</taxon>
        <taxon>Alphaproteobacteria</taxon>
        <taxon>Rhodospirillales</taxon>
        <taxon>Dongiaceae</taxon>
        <taxon>Dongia</taxon>
    </lineage>
</organism>
<evidence type="ECO:0000259" key="5">
    <source>
        <dbReference type="Pfam" id="PF25881"/>
    </source>
</evidence>
<feature type="region of interest" description="Disordered" evidence="4">
    <location>
        <begin position="306"/>
        <end position="329"/>
    </location>
</feature>
<evidence type="ECO:0000313" key="6">
    <source>
        <dbReference type="EMBL" id="MDY0871940.1"/>
    </source>
</evidence>
<comment type="caution">
    <text evidence="6">The sequence shown here is derived from an EMBL/GenBank/DDBJ whole genome shotgun (WGS) entry which is preliminary data.</text>
</comment>
<keyword evidence="7" id="KW-1185">Reference proteome</keyword>
<comment type="subcellular location">
    <subcellularLocation>
        <location evidence="1">Cell envelope</location>
    </subcellularLocation>
</comment>
<dbReference type="Proteomes" id="UP001271769">
    <property type="component" value="Unassembled WGS sequence"/>
</dbReference>
<sequence length="329" mass="35277">MRVTRSCLGASLIAVTLMGCDKPADDRLLGYVEGDYVYMALPSAGRLAEIAVKRGDQVAAGDVLFRLDDTTAAADLARAKADLLEAEHKLADLKTGERPEELAIIEAQLASANASLMLSEPRVKRRRELVKSNIVGTEDLDSAEASILEDRGRIAEYTARLAAARLPGRDEQIAAQEAAVDAFRSAITTAQWALDERRAVAPAGGSIQDVYFRPGEEVAAEQAVLQLLPPENIKLKIYVPEPVIGHYQIGEELAVTCDGCPPDLTARIDFIAASAEYTPPVIYSDTSRAKLVFLVEARPVSAPAGFQWHPGQPVEARPLAPPQAASPAS</sequence>
<dbReference type="Pfam" id="PF25881">
    <property type="entry name" value="HH_YBHG"/>
    <property type="match status" value="1"/>
</dbReference>
<dbReference type="PROSITE" id="PS51257">
    <property type="entry name" value="PROKAR_LIPOPROTEIN"/>
    <property type="match status" value="1"/>
</dbReference>
<protein>
    <submittedName>
        <fullName evidence="6">HlyD family efflux transporter periplasmic adaptor subunit</fullName>
    </submittedName>
</protein>
<evidence type="ECO:0000256" key="3">
    <source>
        <dbReference type="SAM" id="Coils"/>
    </source>
</evidence>
<feature type="coiled-coil region" evidence="3">
    <location>
        <begin position="67"/>
        <end position="96"/>
    </location>
</feature>
<evidence type="ECO:0000256" key="4">
    <source>
        <dbReference type="SAM" id="MobiDB-lite"/>
    </source>
</evidence>
<gene>
    <name evidence="6" type="ORF">SMD31_08400</name>
</gene>